<dbReference type="EMBL" id="CP054493">
    <property type="protein sequence ID" value="QOY54020.1"/>
    <property type="molecule type" value="Genomic_DNA"/>
</dbReference>
<proteinExistence type="predicted"/>
<dbReference type="AlphaFoldDB" id="A0A7S7LZA1"/>
<organism evidence="1 2">
    <name type="scientific">Candidatus Sulfurimonas marisnigri</name>
    <dbReference type="NCBI Taxonomy" id="2740405"/>
    <lineage>
        <taxon>Bacteria</taxon>
        <taxon>Pseudomonadati</taxon>
        <taxon>Campylobacterota</taxon>
        <taxon>Epsilonproteobacteria</taxon>
        <taxon>Campylobacterales</taxon>
        <taxon>Sulfurimonadaceae</taxon>
        <taxon>Sulfurimonas</taxon>
    </lineage>
</organism>
<name>A0A7S7LZA1_9BACT</name>
<dbReference type="Proteomes" id="UP000593836">
    <property type="component" value="Chromosome"/>
</dbReference>
<keyword evidence="2" id="KW-1185">Reference proteome</keyword>
<sequence>MNHQTLAAKLLKHQEVKFKHESHFIYIQERSDGDYEGDVYYSQRDYREDESPIDGGTCTTFIPETAIEYFIELADDLTKRGL</sequence>
<evidence type="ECO:0000313" key="2">
    <source>
        <dbReference type="Proteomes" id="UP000593836"/>
    </source>
</evidence>
<gene>
    <name evidence="1" type="ORF">HUE87_08980</name>
</gene>
<evidence type="ECO:0000313" key="1">
    <source>
        <dbReference type="EMBL" id="QOY54020.1"/>
    </source>
</evidence>
<dbReference type="KEGG" id="smas:HUE87_08980"/>
<dbReference type="RefSeq" id="WP_194365976.1">
    <property type="nucleotide sequence ID" value="NZ_CP054493.1"/>
</dbReference>
<accession>A0A7S7LZA1</accession>
<reference evidence="1 2" key="1">
    <citation type="submission" date="2020-05" db="EMBL/GenBank/DDBJ databases">
        <title>Sulfurimonas marisnigri, sp. nov., and Sulfurimonas baltica, sp. nov., manganese oxide reducing chemolithoautotrophs of the class Epsilonproteobacteria isolated from the pelagic redoxclines of the Black and Baltic Seas and emended description of the genus Sulfurimonas.</title>
        <authorList>
            <person name="Henkel J.V."/>
            <person name="Laudan C."/>
            <person name="Werner J."/>
            <person name="Neu T."/>
            <person name="Plewe S."/>
            <person name="Sproer C."/>
            <person name="Bunk B."/>
            <person name="Schulz-Vogt H.N."/>
        </authorList>
    </citation>
    <scope>NUCLEOTIDE SEQUENCE [LARGE SCALE GENOMIC DNA]</scope>
    <source>
        <strain evidence="1 2">SoZ1</strain>
    </source>
</reference>
<protein>
    <submittedName>
        <fullName evidence="1">Uncharacterized protein</fullName>
    </submittedName>
</protein>